<keyword evidence="6" id="KW-0269">Exonuclease</keyword>
<dbReference type="AlphaFoldDB" id="A0A2A9CUL9"/>
<dbReference type="EMBL" id="PDJC01000001">
    <property type="protein sequence ID" value="PFG17831.1"/>
    <property type="molecule type" value="Genomic_DNA"/>
</dbReference>
<dbReference type="Pfam" id="PF03372">
    <property type="entry name" value="Exo_endo_phos"/>
    <property type="match status" value="1"/>
</dbReference>
<dbReference type="GO" id="GO:0000272">
    <property type="term" value="P:polysaccharide catabolic process"/>
    <property type="evidence" value="ECO:0007669"/>
    <property type="project" value="UniProtKB-KW"/>
</dbReference>
<name>A0A2A9CUL9_9ACTN</name>
<evidence type="ECO:0000313" key="6">
    <source>
        <dbReference type="EMBL" id="PFG17831.1"/>
    </source>
</evidence>
<evidence type="ECO:0000256" key="2">
    <source>
        <dbReference type="ARBA" id="ARBA00023295"/>
    </source>
</evidence>
<dbReference type="CDD" id="cd00063">
    <property type="entry name" value="FN3"/>
    <property type="match status" value="2"/>
</dbReference>
<evidence type="ECO:0000313" key="7">
    <source>
        <dbReference type="Proteomes" id="UP000226079"/>
    </source>
</evidence>
<dbReference type="SMART" id="SM00060">
    <property type="entry name" value="FN3"/>
    <property type="match status" value="2"/>
</dbReference>
<keyword evidence="2" id="KW-0326">Glycosidase</keyword>
<proteinExistence type="predicted"/>
<accession>A0A2A9CUL9</accession>
<evidence type="ECO:0000256" key="1">
    <source>
        <dbReference type="ARBA" id="ARBA00022737"/>
    </source>
</evidence>
<dbReference type="PANTHER" id="PTHR46708:SF2">
    <property type="entry name" value="FIBRONECTIN TYPE-III DOMAIN-CONTAINING PROTEIN"/>
    <property type="match status" value="1"/>
</dbReference>
<protein>
    <submittedName>
        <fullName evidence="6">Endonuclease/exonuclease/phosphatase family metal-dependent hydrolase</fullName>
    </submittedName>
</protein>
<dbReference type="PANTHER" id="PTHR46708">
    <property type="entry name" value="TENASCIN"/>
    <property type="match status" value="1"/>
</dbReference>
<dbReference type="GO" id="GO:0016798">
    <property type="term" value="F:hydrolase activity, acting on glycosyl bonds"/>
    <property type="evidence" value="ECO:0007669"/>
    <property type="project" value="UniProtKB-KW"/>
</dbReference>
<dbReference type="GO" id="GO:0004527">
    <property type="term" value="F:exonuclease activity"/>
    <property type="evidence" value="ECO:0007669"/>
    <property type="project" value="UniProtKB-KW"/>
</dbReference>
<dbReference type="Gene3D" id="3.60.10.10">
    <property type="entry name" value="Endonuclease/exonuclease/phosphatase"/>
    <property type="match status" value="1"/>
</dbReference>
<sequence length="506" mass="55003">MGAYLRRALANAFVSVLLAVALMPVGLPTQAAALDAVTGVSSSQRPTMAVVSWRPVDGASGYQVQRSLTSDFGSAETLTSASSAVVLTGLSPATSYYVRVAAVSADQNAPLGWSTPFTFTTPAQIYPLGAPKITVGLATTTSLELTWTAPARHLRYEVGVGTDPMALTVTQTAETTHTVSGLKPETDYYLSIRALWLSGEVASDWSSPQLVSTPADAPLRVGSYNVRNGTDKSAPAWSKRRAAVANTIASQKVSVVGLQEATWRHVPGRGVSQYGDIAQLLGSSWKSTTYVGNAGPEGTRIIYDSAQVTLLRQGYQKLAGTHANKNWRYVTWAEFRQLSTGKTFFFVDTHFLQWKNAKGYKSRKSCAQQLVKIVARENPEKLPTIIVGDFNSHKFRKPDNAPHKIITRAGYLDPLDNIDGWRGDGARGVAERRINENFFTINGFKRKAERATGYSTGVMLDQIYVSPMRVAEWETVVRTDSSGRFVGVIPSDHNMVRATVYLPDPS</sequence>
<gene>
    <name evidence="6" type="ORF">ATK74_2408</name>
</gene>
<dbReference type="InterPro" id="IPR036691">
    <property type="entry name" value="Endo/exonu/phosph_ase_sf"/>
</dbReference>
<keyword evidence="6" id="KW-0255">Endonuclease</keyword>
<dbReference type="RefSeq" id="WP_169923836.1">
    <property type="nucleotide sequence ID" value="NZ_PDJC01000001.1"/>
</dbReference>
<keyword evidence="3" id="KW-0624">Polysaccharide degradation</keyword>
<feature type="signal peptide" evidence="4">
    <location>
        <begin position="1"/>
        <end position="31"/>
    </location>
</feature>
<comment type="caution">
    <text evidence="6">The sequence shown here is derived from an EMBL/GenBank/DDBJ whole genome shotgun (WGS) entry which is preliminary data.</text>
</comment>
<reference evidence="6 7" key="1">
    <citation type="submission" date="2017-10" db="EMBL/GenBank/DDBJ databases">
        <title>Sequencing the genomes of 1000 actinobacteria strains.</title>
        <authorList>
            <person name="Klenk H.-P."/>
        </authorList>
    </citation>
    <scope>NUCLEOTIDE SEQUENCE [LARGE SCALE GENOMIC DNA]</scope>
    <source>
        <strain evidence="6 7">DSM 15597</strain>
    </source>
</reference>
<dbReference type="Proteomes" id="UP000226079">
    <property type="component" value="Unassembled WGS sequence"/>
</dbReference>
<evidence type="ECO:0000259" key="5">
    <source>
        <dbReference type="PROSITE" id="PS50853"/>
    </source>
</evidence>
<dbReference type="SUPFAM" id="SSF49265">
    <property type="entry name" value="Fibronectin type III"/>
    <property type="match status" value="1"/>
</dbReference>
<dbReference type="Gene3D" id="2.60.40.10">
    <property type="entry name" value="Immunoglobulins"/>
    <property type="match status" value="2"/>
</dbReference>
<feature type="chain" id="PRO_5038492171" evidence="4">
    <location>
        <begin position="32"/>
        <end position="506"/>
    </location>
</feature>
<feature type="domain" description="Fibronectin type-III" evidence="5">
    <location>
        <begin position="33"/>
        <end position="124"/>
    </location>
</feature>
<dbReference type="InterPro" id="IPR050991">
    <property type="entry name" value="ECM_Regulatory_Proteins"/>
</dbReference>
<keyword evidence="1" id="KW-0677">Repeat</keyword>
<dbReference type="InterPro" id="IPR036116">
    <property type="entry name" value="FN3_sf"/>
</dbReference>
<dbReference type="Pfam" id="PF00041">
    <property type="entry name" value="fn3"/>
    <property type="match status" value="2"/>
</dbReference>
<keyword evidence="6" id="KW-0540">Nuclease</keyword>
<keyword evidence="6" id="KW-0378">Hydrolase</keyword>
<feature type="domain" description="Fibronectin type-III" evidence="5">
    <location>
        <begin position="127"/>
        <end position="216"/>
    </location>
</feature>
<dbReference type="PROSITE" id="PS50853">
    <property type="entry name" value="FN3"/>
    <property type="match status" value="2"/>
</dbReference>
<keyword evidence="3" id="KW-0119">Carbohydrate metabolism</keyword>
<dbReference type="SUPFAM" id="SSF56219">
    <property type="entry name" value="DNase I-like"/>
    <property type="match status" value="1"/>
</dbReference>
<dbReference type="GO" id="GO:0004519">
    <property type="term" value="F:endonuclease activity"/>
    <property type="evidence" value="ECO:0007669"/>
    <property type="project" value="UniProtKB-KW"/>
</dbReference>
<organism evidence="6 7">
    <name type="scientific">Propionicimonas paludicola</name>
    <dbReference type="NCBI Taxonomy" id="185243"/>
    <lineage>
        <taxon>Bacteria</taxon>
        <taxon>Bacillati</taxon>
        <taxon>Actinomycetota</taxon>
        <taxon>Actinomycetes</taxon>
        <taxon>Propionibacteriales</taxon>
        <taxon>Nocardioidaceae</taxon>
        <taxon>Propionicimonas</taxon>
    </lineage>
</organism>
<dbReference type="InterPro" id="IPR003961">
    <property type="entry name" value="FN3_dom"/>
</dbReference>
<keyword evidence="4" id="KW-0732">Signal</keyword>
<dbReference type="InterPro" id="IPR005135">
    <property type="entry name" value="Endo/exonuclease/phosphatase"/>
</dbReference>
<evidence type="ECO:0000256" key="3">
    <source>
        <dbReference type="ARBA" id="ARBA00023326"/>
    </source>
</evidence>
<evidence type="ECO:0000256" key="4">
    <source>
        <dbReference type="SAM" id="SignalP"/>
    </source>
</evidence>
<dbReference type="InterPro" id="IPR013783">
    <property type="entry name" value="Ig-like_fold"/>
</dbReference>
<keyword evidence="7" id="KW-1185">Reference proteome</keyword>